<accession>A0ABT9S5Q8</accession>
<evidence type="ECO:0000313" key="2">
    <source>
        <dbReference type="EMBL" id="MDP9898667.1"/>
    </source>
</evidence>
<dbReference type="PANTHER" id="PTHR40260:SF2">
    <property type="entry name" value="BLR8190 PROTEIN"/>
    <property type="match status" value="1"/>
</dbReference>
<dbReference type="Proteomes" id="UP001226867">
    <property type="component" value="Unassembled WGS sequence"/>
</dbReference>
<gene>
    <name evidence="2" type="ORF">J2W36_000911</name>
</gene>
<evidence type="ECO:0000259" key="1">
    <source>
        <dbReference type="Pfam" id="PF07110"/>
    </source>
</evidence>
<dbReference type="SUPFAM" id="SSF54909">
    <property type="entry name" value="Dimeric alpha+beta barrel"/>
    <property type="match status" value="1"/>
</dbReference>
<dbReference type="PANTHER" id="PTHR40260">
    <property type="entry name" value="BLR8190 PROTEIN"/>
    <property type="match status" value="1"/>
</dbReference>
<protein>
    <submittedName>
        <fullName evidence="2">Uncharacterized protein (TIGR02118 family)</fullName>
    </submittedName>
</protein>
<dbReference type="Gene3D" id="3.30.70.100">
    <property type="match status" value="1"/>
</dbReference>
<dbReference type="NCBIfam" id="TIGR02118">
    <property type="entry name" value="EthD family reductase"/>
    <property type="match status" value="1"/>
</dbReference>
<dbReference type="EMBL" id="JAUSRO010000003">
    <property type="protein sequence ID" value="MDP9898667.1"/>
    <property type="molecule type" value="Genomic_DNA"/>
</dbReference>
<feature type="domain" description="EthD" evidence="1">
    <location>
        <begin position="20"/>
        <end position="92"/>
    </location>
</feature>
<proteinExistence type="predicted"/>
<keyword evidence="3" id="KW-1185">Reference proteome</keyword>
<evidence type="ECO:0000313" key="3">
    <source>
        <dbReference type="Proteomes" id="UP001226867"/>
    </source>
</evidence>
<dbReference type="InterPro" id="IPR011008">
    <property type="entry name" value="Dimeric_a/b-barrel"/>
</dbReference>
<sequence>MAVIKVSVLYPHADGYHFDMDYYVNRHIAMIRERLGSALQKVEIDEGVSGPVPGSTPAFVAAVHMYFASAEAFYAAFTPHARDITKDVANYTGIRPVTQISTVLGN</sequence>
<comment type="caution">
    <text evidence="2">The sequence shown here is derived from an EMBL/GenBank/DDBJ whole genome shotgun (WGS) entry which is preliminary data.</text>
</comment>
<dbReference type="RefSeq" id="WP_307688497.1">
    <property type="nucleotide sequence ID" value="NZ_JAUSRO010000003.1"/>
</dbReference>
<dbReference type="InterPro" id="IPR009799">
    <property type="entry name" value="EthD_dom"/>
</dbReference>
<dbReference type="Pfam" id="PF07110">
    <property type="entry name" value="EthD"/>
    <property type="match status" value="1"/>
</dbReference>
<organism evidence="2 3">
    <name type="scientific">Variovorax ginsengisoli</name>
    <dbReference type="NCBI Taxonomy" id="363844"/>
    <lineage>
        <taxon>Bacteria</taxon>
        <taxon>Pseudomonadati</taxon>
        <taxon>Pseudomonadota</taxon>
        <taxon>Betaproteobacteria</taxon>
        <taxon>Burkholderiales</taxon>
        <taxon>Comamonadaceae</taxon>
        <taxon>Variovorax</taxon>
    </lineage>
</organism>
<name>A0ABT9S5Q8_9BURK</name>
<reference evidence="2 3" key="1">
    <citation type="submission" date="2023-07" db="EMBL/GenBank/DDBJ databases">
        <title>Sorghum-associated microbial communities from plants grown in Nebraska, USA.</title>
        <authorList>
            <person name="Schachtman D."/>
        </authorList>
    </citation>
    <scope>NUCLEOTIDE SEQUENCE [LARGE SCALE GENOMIC DNA]</scope>
    <source>
        <strain evidence="2 3">DS1607</strain>
    </source>
</reference>